<feature type="region of interest" description="Disordered" evidence="3">
    <location>
        <begin position="306"/>
        <end position="330"/>
    </location>
</feature>
<gene>
    <name evidence="5" type="ORF">EZS28_026925</name>
</gene>
<dbReference type="Pfam" id="PF00632">
    <property type="entry name" value="HECT"/>
    <property type="match status" value="1"/>
</dbReference>
<feature type="compositionally biased region" description="Acidic residues" evidence="3">
    <location>
        <begin position="311"/>
        <end position="330"/>
    </location>
</feature>
<dbReference type="InterPro" id="IPR035983">
    <property type="entry name" value="Hect_E3_ubiquitin_ligase"/>
</dbReference>
<feature type="active site" description="Glycyl thioester intermediate" evidence="2">
    <location>
        <position position="268"/>
    </location>
</feature>
<reference evidence="5 6" key="1">
    <citation type="submission" date="2019-03" db="EMBL/GenBank/DDBJ databases">
        <title>Single cell metagenomics reveals metabolic interactions within the superorganism composed of flagellate Streblomastix strix and complex community of Bacteroidetes bacteria on its surface.</title>
        <authorList>
            <person name="Treitli S.C."/>
            <person name="Kolisko M."/>
            <person name="Husnik F."/>
            <person name="Keeling P."/>
            <person name="Hampl V."/>
        </authorList>
    </citation>
    <scope>NUCLEOTIDE SEQUENCE [LARGE SCALE GENOMIC DNA]</scope>
    <source>
        <strain evidence="5">ST1C</strain>
    </source>
</reference>
<dbReference type="AlphaFoldDB" id="A0A5J4V4L2"/>
<proteinExistence type="predicted"/>
<evidence type="ECO:0000259" key="4">
    <source>
        <dbReference type="PROSITE" id="PS50237"/>
    </source>
</evidence>
<evidence type="ECO:0000256" key="2">
    <source>
        <dbReference type="PROSITE-ProRule" id="PRU00104"/>
    </source>
</evidence>
<sequence>MLHYFGALMYIHMLTRNPMNIMLAKIIWRHIVDKLPPIDDLSAVDESFVRSMRRIHDYKNKSDFESYSMDWTTFALDDHVEDLSLHRPILSKEELSYSSLQNIDEDQIDMFGFDSELAVSFEDRLAYCDAAEQFRLQKGSSEEDEIQSGLFQLIPGEILLLATGSELEFLVCGEPTISVEDLKRIVQFNFGSQSQLKEMFWEMLKKMTSKQRQLFLRFVTGRSRMSHLPQSTDHSHPISSDLQLKVDLMGMRGSRGSWDQILPASHTCYQSLELPQYSSADIILERIVYAITNCVSIDTDFDVHGNFKDDNIEDDDEREEQDQDEDEMDD</sequence>
<protein>
    <submittedName>
        <fullName evidence="5">Putative E3 ubiquitin-protein ligase HERC1</fullName>
    </submittedName>
</protein>
<dbReference type="InterPro" id="IPR000569">
    <property type="entry name" value="HECT_dom"/>
</dbReference>
<dbReference type="Gene3D" id="3.30.2410.10">
    <property type="entry name" value="Hect, E3 ligase catalytic domain"/>
    <property type="match status" value="1"/>
</dbReference>
<dbReference type="PROSITE" id="PS50237">
    <property type="entry name" value="HECT"/>
    <property type="match status" value="1"/>
</dbReference>
<keyword evidence="1 2" id="KW-0833">Ubl conjugation pathway</keyword>
<dbReference type="PANTHER" id="PTHR46654">
    <property type="entry name" value="E3 UBIQUITIN-PROTEIN LIGASE HECTD3"/>
    <property type="match status" value="1"/>
</dbReference>
<dbReference type="Proteomes" id="UP000324800">
    <property type="component" value="Unassembled WGS sequence"/>
</dbReference>
<dbReference type="EMBL" id="SNRW01009734">
    <property type="protein sequence ID" value="KAA6377547.1"/>
    <property type="molecule type" value="Genomic_DNA"/>
</dbReference>
<evidence type="ECO:0000313" key="6">
    <source>
        <dbReference type="Proteomes" id="UP000324800"/>
    </source>
</evidence>
<dbReference type="OrthoDB" id="239701at2759"/>
<organism evidence="5 6">
    <name type="scientific">Streblomastix strix</name>
    <dbReference type="NCBI Taxonomy" id="222440"/>
    <lineage>
        <taxon>Eukaryota</taxon>
        <taxon>Metamonada</taxon>
        <taxon>Preaxostyla</taxon>
        <taxon>Oxymonadida</taxon>
        <taxon>Streblomastigidae</taxon>
        <taxon>Streblomastix</taxon>
    </lineage>
</organism>
<dbReference type="InterPro" id="IPR042469">
    <property type="entry name" value="HECTD3"/>
</dbReference>
<evidence type="ECO:0000313" key="5">
    <source>
        <dbReference type="EMBL" id="KAA6377547.1"/>
    </source>
</evidence>
<name>A0A5J4V4L2_9EUKA</name>
<feature type="domain" description="HECT" evidence="4">
    <location>
        <begin position="1"/>
        <end position="304"/>
    </location>
</feature>
<dbReference type="GO" id="GO:0004842">
    <property type="term" value="F:ubiquitin-protein transferase activity"/>
    <property type="evidence" value="ECO:0007669"/>
    <property type="project" value="InterPro"/>
</dbReference>
<dbReference type="SUPFAM" id="SSF56204">
    <property type="entry name" value="Hect, E3 ligase catalytic domain"/>
    <property type="match status" value="1"/>
</dbReference>
<accession>A0A5J4V4L2</accession>
<comment type="caution">
    <text evidence="5">The sequence shown here is derived from an EMBL/GenBank/DDBJ whole genome shotgun (WGS) entry which is preliminary data.</text>
</comment>
<evidence type="ECO:0000256" key="3">
    <source>
        <dbReference type="SAM" id="MobiDB-lite"/>
    </source>
</evidence>
<dbReference type="SMART" id="SM00119">
    <property type="entry name" value="HECTc"/>
    <property type="match status" value="1"/>
</dbReference>
<evidence type="ECO:0000256" key="1">
    <source>
        <dbReference type="ARBA" id="ARBA00022786"/>
    </source>
</evidence>
<dbReference type="PANTHER" id="PTHR46654:SF1">
    <property type="entry name" value="E3 UBIQUITIN-PROTEIN LIGASE HECTD3"/>
    <property type="match status" value="1"/>
</dbReference>